<dbReference type="EMBL" id="LCTV02000016">
    <property type="protein sequence ID" value="PRQ70287.1"/>
    <property type="molecule type" value="Genomic_DNA"/>
</dbReference>
<gene>
    <name evidence="2" type="ORF">AAT19DRAFT_11519</name>
</gene>
<feature type="region of interest" description="Disordered" evidence="1">
    <location>
        <begin position="192"/>
        <end position="219"/>
    </location>
</feature>
<evidence type="ECO:0000256" key="1">
    <source>
        <dbReference type="SAM" id="MobiDB-lite"/>
    </source>
</evidence>
<dbReference type="AlphaFoldDB" id="A0A2S9ZX04"/>
<feature type="region of interest" description="Disordered" evidence="1">
    <location>
        <begin position="104"/>
        <end position="171"/>
    </location>
</feature>
<organism evidence="2 3">
    <name type="scientific">Rhodotorula toruloides</name>
    <name type="common">Yeast</name>
    <name type="synonym">Rhodosporidium toruloides</name>
    <dbReference type="NCBI Taxonomy" id="5286"/>
    <lineage>
        <taxon>Eukaryota</taxon>
        <taxon>Fungi</taxon>
        <taxon>Dikarya</taxon>
        <taxon>Basidiomycota</taxon>
        <taxon>Pucciniomycotina</taxon>
        <taxon>Microbotryomycetes</taxon>
        <taxon>Sporidiobolales</taxon>
        <taxon>Sporidiobolaceae</taxon>
        <taxon>Rhodotorula</taxon>
    </lineage>
</organism>
<proteinExistence type="predicted"/>
<evidence type="ECO:0000313" key="3">
    <source>
        <dbReference type="Proteomes" id="UP000239560"/>
    </source>
</evidence>
<feature type="compositionally biased region" description="Low complexity" evidence="1">
    <location>
        <begin position="347"/>
        <end position="366"/>
    </location>
</feature>
<feature type="compositionally biased region" description="Low complexity" evidence="1">
    <location>
        <begin position="314"/>
        <end position="339"/>
    </location>
</feature>
<protein>
    <submittedName>
        <fullName evidence="2">Uncharacterized protein</fullName>
    </submittedName>
</protein>
<comment type="caution">
    <text evidence="2">The sequence shown here is derived from an EMBL/GenBank/DDBJ whole genome shotgun (WGS) entry which is preliminary data.</text>
</comment>
<name>A0A2S9ZX04_RHOTO</name>
<feature type="region of interest" description="Disordered" evidence="1">
    <location>
        <begin position="314"/>
        <end position="366"/>
    </location>
</feature>
<dbReference type="Proteomes" id="UP000239560">
    <property type="component" value="Unassembled WGS sequence"/>
</dbReference>
<feature type="compositionally biased region" description="Low complexity" evidence="1">
    <location>
        <begin position="1"/>
        <end position="25"/>
    </location>
</feature>
<accession>A0A2S9ZX04</accession>
<feature type="compositionally biased region" description="Basic residues" evidence="1">
    <location>
        <begin position="104"/>
        <end position="113"/>
    </location>
</feature>
<sequence>MADQAGRACVSISRSSSRTAGGSRRAGSRNDEGRAAGLHRQTSPLASLPEHARAPRSSPSHPLVLDFPPPPVLDSTTPLERDGSLQHSFLHLARGCSSGCRWSRRKSRARFGRKSREGATETAQRKIHRHLCLDHGGAPRLPHPPQPHPHRRTLLRPSTPQTGCPEREGPAERLRRLQRQACGLALVGQGRLARPQAGARSSDRVDLPSPRPRYGHRHRQHRLLRRRLDATSLGSECWIFHCSGFLPPLRPHRHRQLSDPLHVRRKEQRDRETDRCVVATRFLRIADEAPGGRIPSCAFLTSQACRTNPFASTTFSSASSRLSSPSCTPLPTSRTARTSWRTRRPKSTSSGASSPSSSCLSTASLA</sequence>
<feature type="region of interest" description="Disordered" evidence="1">
    <location>
        <begin position="1"/>
        <end position="80"/>
    </location>
</feature>
<reference evidence="2 3" key="1">
    <citation type="journal article" date="2018" name="Elife">
        <title>Functional genomics of lipid metabolism in the oleaginous yeast Rhodosporidium toruloides.</title>
        <authorList>
            <person name="Coradetti S.T."/>
            <person name="Pinel D."/>
            <person name="Geiselman G."/>
            <person name="Ito M."/>
            <person name="Mondo S."/>
            <person name="Reilly M.C."/>
            <person name="Cheng Y.F."/>
            <person name="Bauer S."/>
            <person name="Grigoriev I."/>
            <person name="Gladden J.M."/>
            <person name="Simmons B.A."/>
            <person name="Brem R."/>
            <person name="Arkin A.P."/>
            <person name="Skerker J.M."/>
        </authorList>
    </citation>
    <scope>NUCLEOTIDE SEQUENCE [LARGE SCALE GENOMIC DNA]</scope>
    <source>
        <strain evidence="2 3">NBRC 0880</strain>
    </source>
</reference>
<evidence type="ECO:0000313" key="2">
    <source>
        <dbReference type="EMBL" id="PRQ70287.1"/>
    </source>
</evidence>